<reference evidence="1" key="1">
    <citation type="submission" date="2016-02" db="EMBL/GenBank/DDBJ databases">
        <title>WGS assembly of Manihot esculenta.</title>
        <authorList>
            <person name="Bredeson J.V."/>
            <person name="Prochnik S.E."/>
            <person name="Lyons J.B."/>
            <person name="Schmutz J."/>
            <person name="Grimwood J."/>
            <person name="Vrebalov J."/>
            <person name="Bart R.S."/>
            <person name="Amuge T."/>
            <person name="Ferguson M.E."/>
            <person name="Green R."/>
            <person name="Putnam N."/>
            <person name="Stites J."/>
            <person name="Rounsley S."/>
            <person name="Rokhsar D.S."/>
        </authorList>
    </citation>
    <scope>NUCLEOTIDE SEQUENCE [LARGE SCALE GENOMIC DNA]</scope>
    <source>
        <tissue evidence="1">Leaf</tissue>
    </source>
</reference>
<accession>A0A2C9VEB6</accession>
<dbReference type="EMBL" id="CM004394">
    <property type="protein sequence ID" value="OAY43506.1"/>
    <property type="molecule type" value="Genomic_DNA"/>
</dbReference>
<proteinExistence type="predicted"/>
<evidence type="ECO:0000313" key="1">
    <source>
        <dbReference type="EMBL" id="OAY43506.1"/>
    </source>
</evidence>
<name>A0A2C9VEB6_MANES</name>
<protein>
    <submittedName>
        <fullName evidence="1">Uncharacterized protein</fullName>
    </submittedName>
</protein>
<dbReference type="AlphaFoldDB" id="A0A2C9VEB6"/>
<organism evidence="1">
    <name type="scientific">Manihot esculenta</name>
    <name type="common">Cassava</name>
    <name type="synonym">Jatropha manihot</name>
    <dbReference type="NCBI Taxonomy" id="3983"/>
    <lineage>
        <taxon>Eukaryota</taxon>
        <taxon>Viridiplantae</taxon>
        <taxon>Streptophyta</taxon>
        <taxon>Embryophyta</taxon>
        <taxon>Tracheophyta</taxon>
        <taxon>Spermatophyta</taxon>
        <taxon>Magnoliopsida</taxon>
        <taxon>eudicotyledons</taxon>
        <taxon>Gunneridae</taxon>
        <taxon>Pentapetalae</taxon>
        <taxon>rosids</taxon>
        <taxon>fabids</taxon>
        <taxon>Malpighiales</taxon>
        <taxon>Euphorbiaceae</taxon>
        <taxon>Crotonoideae</taxon>
        <taxon>Manihoteae</taxon>
        <taxon>Manihot</taxon>
    </lineage>
</organism>
<sequence length="52" mass="6208">MCRQNFTVHRKSEKHRSTGIRLNCFRALLMINNVKNMRNLIAQMSKMLLVFI</sequence>
<gene>
    <name evidence="1" type="ORF">MANES_08G075600</name>
</gene>